<dbReference type="AlphaFoldDB" id="A0A139ATT8"/>
<organism evidence="1 2">
    <name type="scientific">Gonapodya prolifera (strain JEL478)</name>
    <name type="common">Monoblepharis prolifera</name>
    <dbReference type="NCBI Taxonomy" id="1344416"/>
    <lineage>
        <taxon>Eukaryota</taxon>
        <taxon>Fungi</taxon>
        <taxon>Fungi incertae sedis</taxon>
        <taxon>Chytridiomycota</taxon>
        <taxon>Chytridiomycota incertae sedis</taxon>
        <taxon>Monoblepharidomycetes</taxon>
        <taxon>Monoblepharidales</taxon>
        <taxon>Gonapodyaceae</taxon>
        <taxon>Gonapodya</taxon>
    </lineage>
</organism>
<protein>
    <submittedName>
        <fullName evidence="1">Uncharacterized protein</fullName>
    </submittedName>
</protein>
<dbReference type="EMBL" id="KQ965737">
    <property type="protein sequence ID" value="KXS19915.1"/>
    <property type="molecule type" value="Genomic_DNA"/>
</dbReference>
<reference evidence="1 2" key="1">
    <citation type="journal article" date="2015" name="Genome Biol. Evol.">
        <title>Phylogenomic analyses indicate that early fungi evolved digesting cell walls of algal ancestors of land plants.</title>
        <authorList>
            <person name="Chang Y."/>
            <person name="Wang S."/>
            <person name="Sekimoto S."/>
            <person name="Aerts A.L."/>
            <person name="Choi C."/>
            <person name="Clum A."/>
            <person name="LaButti K.M."/>
            <person name="Lindquist E.A."/>
            <person name="Yee Ngan C."/>
            <person name="Ohm R.A."/>
            <person name="Salamov A.A."/>
            <person name="Grigoriev I.V."/>
            <person name="Spatafora J.W."/>
            <person name="Berbee M.L."/>
        </authorList>
    </citation>
    <scope>NUCLEOTIDE SEQUENCE [LARGE SCALE GENOMIC DNA]</scope>
    <source>
        <strain evidence="1 2">JEL478</strain>
    </source>
</reference>
<gene>
    <name evidence="1" type="ORF">M427DRAFT_41713</name>
</gene>
<evidence type="ECO:0000313" key="2">
    <source>
        <dbReference type="Proteomes" id="UP000070544"/>
    </source>
</evidence>
<keyword evidence="2" id="KW-1185">Reference proteome</keyword>
<evidence type="ECO:0000313" key="1">
    <source>
        <dbReference type="EMBL" id="KXS19915.1"/>
    </source>
</evidence>
<sequence>MSRDTSKPIAPPLYFYTCLVRTPAPHATSQATHLGYPTVAGTDTNTSEREVKIAPFLTSVANFPMIDGKLYPPRTFLCPPGIVPGGAVWKWWAMAVGEVCHEHTTVQAFQGHVLKEMVDPEYLWLVSANKQSRVYLCEEDECKEKWLLANHELQCLQRSEGAFSNLGLKTAAELYPNGLMELASLPQELQVACHPSALLLGLMPSTLKYPIVDISILLRPKLLAAENPKGQVQLLVEAASHLKDVSPGKMLPVPCGEQGGKWVKRNGVGTQVNAKRVGKTSDIWALRHTEICKISLMYHNHNRAHPYHQLLNRRQPIWLEIVFTNLLGNKNWNRVGL</sequence>
<name>A0A139ATT8_GONPJ</name>
<dbReference type="Proteomes" id="UP000070544">
    <property type="component" value="Unassembled WGS sequence"/>
</dbReference>
<proteinExistence type="predicted"/>
<accession>A0A139ATT8</accession>